<accession>A0A645EB36</accession>
<evidence type="ECO:0000259" key="1">
    <source>
        <dbReference type="SMART" id="SM00909"/>
    </source>
</evidence>
<reference evidence="2" key="1">
    <citation type="submission" date="2019-08" db="EMBL/GenBank/DDBJ databases">
        <authorList>
            <person name="Kucharzyk K."/>
            <person name="Murdoch R.W."/>
            <person name="Higgins S."/>
            <person name="Loffler F."/>
        </authorList>
    </citation>
    <scope>NUCLEOTIDE SEQUENCE</scope>
</reference>
<dbReference type="EMBL" id="VSSQ01045004">
    <property type="protein sequence ID" value="MPM98876.1"/>
    <property type="molecule type" value="Genomic_DNA"/>
</dbReference>
<organism evidence="2">
    <name type="scientific">bioreactor metagenome</name>
    <dbReference type="NCBI Taxonomy" id="1076179"/>
    <lineage>
        <taxon>unclassified sequences</taxon>
        <taxon>metagenomes</taxon>
        <taxon>ecological metagenomes</taxon>
    </lineage>
</organism>
<dbReference type="SMART" id="SM00909">
    <property type="entry name" value="Germane"/>
    <property type="match status" value="1"/>
</dbReference>
<name>A0A645EB36_9ZZZZ</name>
<evidence type="ECO:0000313" key="2">
    <source>
        <dbReference type="EMBL" id="MPM98876.1"/>
    </source>
</evidence>
<dbReference type="InterPro" id="IPR019606">
    <property type="entry name" value="GerMN"/>
</dbReference>
<protein>
    <recommendedName>
        <fullName evidence="1">GerMN domain-containing protein</fullName>
    </recommendedName>
</protein>
<dbReference type="AlphaFoldDB" id="A0A645EB36"/>
<feature type="domain" description="GerMN" evidence="1">
    <location>
        <begin position="135"/>
        <end position="231"/>
    </location>
</feature>
<comment type="caution">
    <text evidence="2">The sequence shown here is derived from an EMBL/GenBank/DDBJ whole genome shotgun (WGS) entry which is preliminary data.</text>
</comment>
<gene>
    <name evidence="2" type="ORF">SDC9_146066</name>
</gene>
<dbReference type="Pfam" id="PF10646">
    <property type="entry name" value="Germane"/>
    <property type="match status" value="1"/>
</dbReference>
<proteinExistence type="predicted"/>
<sequence>MMPDLVTLLTQPPTVEEGDDGRYVIDLQFMEIANQTFVNAGVPRSVMLAAITYTLTTFIPQLEGVRIRIGNEQIEGIVPGGIYEGAGEQILFAGSVLRRSDFSVFLLTDCTLYFASGESLVPVRRPIPHGSAFNRKYLVEQLMLGPQAFDSVIGTEPVFPQGISREHLIAVDKEGDTAQVNFSGSFLELSRDLSPQKEKLLIYSLVNTLCDTRLIKRVRLYVDGVQPESLAGEVWLPGEFLKNPEMVR</sequence>